<dbReference type="Gene3D" id="3.30.420.10">
    <property type="entry name" value="Ribonuclease H-like superfamily/Ribonuclease H"/>
    <property type="match status" value="1"/>
</dbReference>
<evidence type="ECO:0000256" key="10">
    <source>
        <dbReference type="SAM" id="MobiDB-lite"/>
    </source>
</evidence>
<dbReference type="GO" id="GO:0006139">
    <property type="term" value="P:nucleobase-containing compound metabolic process"/>
    <property type="evidence" value="ECO:0007669"/>
    <property type="project" value="InterPro"/>
</dbReference>
<evidence type="ECO:0000256" key="2">
    <source>
        <dbReference type="ARBA" id="ARBA00022722"/>
    </source>
</evidence>
<evidence type="ECO:0000256" key="6">
    <source>
        <dbReference type="ARBA" id="ARBA00022842"/>
    </source>
</evidence>
<dbReference type="Pfam" id="PF01612">
    <property type="entry name" value="DNA_pol_A_exo1"/>
    <property type="match status" value="1"/>
</dbReference>
<keyword evidence="7" id="KW-0539">Nucleus</keyword>
<dbReference type="Proteomes" id="UP001218218">
    <property type="component" value="Unassembled WGS sequence"/>
</dbReference>
<reference evidence="12" key="1">
    <citation type="submission" date="2023-03" db="EMBL/GenBank/DDBJ databases">
        <title>Massive genome expansion in bonnet fungi (Mycena s.s.) driven by repeated elements and novel gene families across ecological guilds.</title>
        <authorList>
            <consortium name="Lawrence Berkeley National Laboratory"/>
            <person name="Harder C.B."/>
            <person name="Miyauchi S."/>
            <person name="Viragh M."/>
            <person name="Kuo A."/>
            <person name="Thoen E."/>
            <person name="Andreopoulos B."/>
            <person name="Lu D."/>
            <person name="Skrede I."/>
            <person name="Drula E."/>
            <person name="Henrissat B."/>
            <person name="Morin E."/>
            <person name="Kohler A."/>
            <person name="Barry K."/>
            <person name="LaButti K."/>
            <person name="Morin E."/>
            <person name="Salamov A."/>
            <person name="Lipzen A."/>
            <person name="Mereny Z."/>
            <person name="Hegedus B."/>
            <person name="Baldrian P."/>
            <person name="Stursova M."/>
            <person name="Weitz H."/>
            <person name="Taylor A."/>
            <person name="Grigoriev I.V."/>
            <person name="Nagy L.G."/>
            <person name="Martin F."/>
            <person name="Kauserud H."/>
        </authorList>
    </citation>
    <scope>NUCLEOTIDE SEQUENCE</scope>
    <source>
        <strain evidence="12">CBHHK002</strain>
    </source>
</reference>
<evidence type="ECO:0000256" key="9">
    <source>
        <dbReference type="ARBA" id="ARBA00042761"/>
    </source>
</evidence>
<name>A0AAD7A9I8_9AGAR</name>
<dbReference type="PANTHER" id="PTHR13620:SF109">
    <property type="entry name" value="3'-5' EXONUCLEASE"/>
    <property type="match status" value="1"/>
</dbReference>
<keyword evidence="13" id="KW-1185">Reference proteome</keyword>
<evidence type="ECO:0000256" key="8">
    <source>
        <dbReference type="ARBA" id="ARBA00040531"/>
    </source>
</evidence>
<evidence type="ECO:0000313" key="12">
    <source>
        <dbReference type="EMBL" id="KAJ7352145.1"/>
    </source>
</evidence>
<protein>
    <recommendedName>
        <fullName evidence="8">3'-5' exonuclease</fullName>
    </recommendedName>
    <alternativeName>
        <fullName evidence="9">Werner Syndrome-like exonuclease</fullName>
    </alternativeName>
</protein>
<evidence type="ECO:0000313" key="13">
    <source>
        <dbReference type="Proteomes" id="UP001218218"/>
    </source>
</evidence>
<keyword evidence="3" id="KW-0479">Metal-binding</keyword>
<proteinExistence type="predicted"/>
<sequence length="652" mass="72460">MASSVAPLQPPPSFDTPPVPALPTPNSWDSRILEALPAHLLDEFPAYLSHRSAMSKSVFELMRTVFHYGVGTKQFSNSLQVLHRLHFDKLHTQYLDGVVVWAKSRQDLVFTEFSTFDDSHGYAGFVPSGSWLGMLYNQHIGRLKKAMDQQVSMKTLRVGAMDHSYKTTKQIMKVNGESVFQATLTLTNEFGEARVMAFVPTSSHSEFESALQKAKENLDQYGLSQPEVMFTDNPAADKQFLERVFSSLTKNMVLVEKYPAMEIFKRPNDVTIRVSRDAAAIENEIAKITVDINLLDDSDKLVVGFDSEWNVDTTSNMVQPTAIIQIAYKTWVNVFQIGHFNGKLPQALISFLFNGQILKAGRGVKQDLDWLAKECNSVPFHGGVELAKWAKDYRVISDARIGLEDLCARILAKRLEKPQDIRVSQNWINTSLSSEQTEYAALDALASLYIYTRLTAAEMPGRITPNVLPGTLVSVYNLDKRLIAHGSISGDNTPIPGAPSVTSTRARITISKVLIPAALIPLHNKKALEAFGPVPFDIVYARNKVFTRTVEPLDSTPEGGSNPENMTADVGTSEDQQLQELLDFLQTSPDDIGDIATNWMQEIDVPLSENGPILNTPSDDNVDESALQPGLDILNDSTWSPEIRSRVVMDVW</sequence>
<dbReference type="GO" id="GO:0003676">
    <property type="term" value="F:nucleic acid binding"/>
    <property type="evidence" value="ECO:0007669"/>
    <property type="project" value="InterPro"/>
</dbReference>
<dbReference type="GO" id="GO:0008408">
    <property type="term" value="F:3'-5' exonuclease activity"/>
    <property type="evidence" value="ECO:0007669"/>
    <property type="project" value="InterPro"/>
</dbReference>
<evidence type="ECO:0000256" key="4">
    <source>
        <dbReference type="ARBA" id="ARBA00022801"/>
    </source>
</evidence>
<evidence type="ECO:0000256" key="5">
    <source>
        <dbReference type="ARBA" id="ARBA00022839"/>
    </source>
</evidence>
<keyword evidence="6" id="KW-0460">Magnesium</keyword>
<keyword evidence="4" id="KW-0378">Hydrolase</keyword>
<feature type="domain" description="3'-5' exonuclease" evidence="11">
    <location>
        <begin position="299"/>
        <end position="455"/>
    </location>
</feature>
<accession>A0AAD7A9I8</accession>
<dbReference type="CDD" id="cd06141">
    <property type="entry name" value="WRN_exo"/>
    <property type="match status" value="1"/>
</dbReference>
<organism evidence="12 13">
    <name type="scientific">Mycena albidolilacea</name>
    <dbReference type="NCBI Taxonomy" id="1033008"/>
    <lineage>
        <taxon>Eukaryota</taxon>
        <taxon>Fungi</taxon>
        <taxon>Dikarya</taxon>
        <taxon>Basidiomycota</taxon>
        <taxon>Agaricomycotina</taxon>
        <taxon>Agaricomycetes</taxon>
        <taxon>Agaricomycetidae</taxon>
        <taxon>Agaricales</taxon>
        <taxon>Marasmiineae</taxon>
        <taxon>Mycenaceae</taxon>
        <taxon>Mycena</taxon>
    </lineage>
</organism>
<keyword evidence="5" id="KW-0269">Exonuclease</keyword>
<dbReference type="InterPro" id="IPR036397">
    <property type="entry name" value="RNaseH_sf"/>
</dbReference>
<dbReference type="InterPro" id="IPR012337">
    <property type="entry name" value="RNaseH-like_sf"/>
</dbReference>
<dbReference type="InterPro" id="IPR002562">
    <property type="entry name" value="3'-5'_exonuclease_dom"/>
</dbReference>
<dbReference type="SUPFAM" id="SSF53098">
    <property type="entry name" value="Ribonuclease H-like"/>
    <property type="match status" value="1"/>
</dbReference>
<feature type="non-terminal residue" evidence="12">
    <location>
        <position position="652"/>
    </location>
</feature>
<evidence type="ECO:0000259" key="11">
    <source>
        <dbReference type="Pfam" id="PF01612"/>
    </source>
</evidence>
<feature type="compositionally biased region" description="Pro residues" evidence="10">
    <location>
        <begin position="8"/>
        <end position="21"/>
    </location>
</feature>
<evidence type="ECO:0000256" key="3">
    <source>
        <dbReference type="ARBA" id="ARBA00022723"/>
    </source>
</evidence>
<keyword evidence="2" id="KW-0540">Nuclease</keyword>
<dbReference type="EMBL" id="JARIHO010000012">
    <property type="protein sequence ID" value="KAJ7352145.1"/>
    <property type="molecule type" value="Genomic_DNA"/>
</dbReference>
<dbReference type="GO" id="GO:0005634">
    <property type="term" value="C:nucleus"/>
    <property type="evidence" value="ECO:0007669"/>
    <property type="project" value="UniProtKB-SubCell"/>
</dbReference>
<comment type="caution">
    <text evidence="12">The sequence shown here is derived from an EMBL/GenBank/DDBJ whole genome shotgun (WGS) entry which is preliminary data.</text>
</comment>
<dbReference type="InterPro" id="IPR051132">
    <property type="entry name" value="3-5_Exonuclease_domain"/>
</dbReference>
<dbReference type="GO" id="GO:0046872">
    <property type="term" value="F:metal ion binding"/>
    <property type="evidence" value="ECO:0007669"/>
    <property type="project" value="UniProtKB-KW"/>
</dbReference>
<dbReference type="AlphaFoldDB" id="A0AAD7A9I8"/>
<feature type="region of interest" description="Disordered" evidence="10">
    <location>
        <begin position="1"/>
        <end position="21"/>
    </location>
</feature>
<evidence type="ECO:0000256" key="7">
    <source>
        <dbReference type="ARBA" id="ARBA00023242"/>
    </source>
</evidence>
<dbReference type="PANTHER" id="PTHR13620">
    <property type="entry name" value="3-5 EXONUCLEASE"/>
    <property type="match status" value="1"/>
</dbReference>
<comment type="subcellular location">
    <subcellularLocation>
        <location evidence="1">Nucleus</location>
    </subcellularLocation>
</comment>
<gene>
    <name evidence="12" type="ORF">DFH08DRAFT_693752</name>
</gene>
<evidence type="ECO:0000256" key="1">
    <source>
        <dbReference type="ARBA" id="ARBA00004123"/>
    </source>
</evidence>